<evidence type="ECO:0000313" key="8">
    <source>
        <dbReference type="EMBL" id="OGZ56285.1"/>
    </source>
</evidence>
<evidence type="ECO:0000256" key="3">
    <source>
        <dbReference type="ARBA" id="ARBA00022960"/>
    </source>
</evidence>
<dbReference type="GO" id="GO:0016755">
    <property type="term" value="F:aminoacyltransferase activity"/>
    <property type="evidence" value="ECO:0007669"/>
    <property type="project" value="InterPro"/>
</dbReference>
<dbReference type="EMBL" id="MHNZ01000020">
    <property type="protein sequence ID" value="OGZ56285.1"/>
    <property type="molecule type" value="Genomic_DNA"/>
</dbReference>
<evidence type="ECO:0000256" key="5">
    <source>
        <dbReference type="ARBA" id="ARBA00023315"/>
    </source>
</evidence>
<protein>
    <recommendedName>
        <fullName evidence="7">BioF2-like acetyltransferase domain-containing protein</fullName>
    </recommendedName>
</protein>
<feature type="domain" description="BioF2-like acetyltransferase" evidence="7">
    <location>
        <begin position="164"/>
        <end position="300"/>
    </location>
</feature>
<dbReference type="GO" id="GO:0008360">
    <property type="term" value="P:regulation of cell shape"/>
    <property type="evidence" value="ECO:0007669"/>
    <property type="project" value="UniProtKB-KW"/>
</dbReference>
<name>A0A1G2H1C8_9BACT</name>
<dbReference type="PROSITE" id="PS51191">
    <property type="entry name" value="FEMABX"/>
    <property type="match status" value="1"/>
</dbReference>
<keyword evidence="4" id="KW-0573">Peptidoglycan synthesis</keyword>
<dbReference type="Pfam" id="PF13480">
    <property type="entry name" value="Acetyltransf_6"/>
    <property type="match status" value="1"/>
</dbReference>
<evidence type="ECO:0000256" key="6">
    <source>
        <dbReference type="ARBA" id="ARBA00023316"/>
    </source>
</evidence>
<evidence type="ECO:0000256" key="1">
    <source>
        <dbReference type="ARBA" id="ARBA00009943"/>
    </source>
</evidence>
<accession>A0A1G2H1C8</accession>
<keyword evidence="5" id="KW-0012">Acyltransferase</keyword>
<sequence>MLECEEIHDGVAFDSLLARTDIPFTQRSFYGEWQKVLGRRVRRFYMREGVNPVARFQIISYAIPAGFEYLYIPHGPVVSDSMPETFLGEFKKTLMAIAKESKALFVRFDLFPPFISKNFEKKLQESFHRAAPVSYRSSFFQPKFDWVLDIAKTEEELLSDMHQKTRYNIGLAKRRGVTTEIITSGLPNAVDTLYEILLETARRDGFSLHPKKYYQSVLEDSERRQNAFLATARYGDTTLVAHLVLIYGKTAHYLFGGSRAEHRNRMPNHLAHWASICEAKRRSCEIYNFGGVSGGDRIYKDWEPLTYFKQRFGGRMVEYSDFYDLVARPIFYHSYVARKRYQSLWRL</sequence>
<dbReference type="AlphaFoldDB" id="A0A1G2H1C8"/>
<dbReference type="PANTHER" id="PTHR36174:SF1">
    <property type="entry name" value="LIPID II:GLYCINE GLYCYLTRANSFERASE"/>
    <property type="match status" value="1"/>
</dbReference>
<keyword evidence="2" id="KW-0808">Transferase</keyword>
<keyword evidence="6" id="KW-0961">Cell wall biogenesis/degradation</keyword>
<dbReference type="SUPFAM" id="SSF55729">
    <property type="entry name" value="Acyl-CoA N-acyltransferases (Nat)"/>
    <property type="match status" value="2"/>
</dbReference>
<organism evidence="8 9">
    <name type="scientific">Candidatus Ryanbacteria bacterium RIFCSPLOWO2_02_FULL_47_14</name>
    <dbReference type="NCBI Taxonomy" id="1802129"/>
    <lineage>
        <taxon>Bacteria</taxon>
        <taxon>Candidatus Ryaniibacteriota</taxon>
    </lineage>
</organism>
<evidence type="ECO:0000313" key="9">
    <source>
        <dbReference type="Proteomes" id="UP000177954"/>
    </source>
</evidence>
<dbReference type="Proteomes" id="UP000177954">
    <property type="component" value="Unassembled WGS sequence"/>
</dbReference>
<evidence type="ECO:0000256" key="2">
    <source>
        <dbReference type="ARBA" id="ARBA00022679"/>
    </source>
</evidence>
<dbReference type="STRING" id="1802129.A3J04_04245"/>
<proteinExistence type="inferred from homology"/>
<dbReference type="PANTHER" id="PTHR36174">
    <property type="entry name" value="LIPID II:GLYCINE GLYCYLTRANSFERASE"/>
    <property type="match status" value="1"/>
</dbReference>
<dbReference type="InterPro" id="IPR038740">
    <property type="entry name" value="BioF2-like_GNAT_dom"/>
</dbReference>
<dbReference type="InterPro" id="IPR016181">
    <property type="entry name" value="Acyl_CoA_acyltransferase"/>
</dbReference>
<keyword evidence="3" id="KW-0133">Cell shape</keyword>
<dbReference type="InterPro" id="IPR003447">
    <property type="entry name" value="FEMABX"/>
</dbReference>
<dbReference type="GO" id="GO:0009252">
    <property type="term" value="P:peptidoglycan biosynthetic process"/>
    <property type="evidence" value="ECO:0007669"/>
    <property type="project" value="UniProtKB-KW"/>
</dbReference>
<dbReference type="GO" id="GO:0071555">
    <property type="term" value="P:cell wall organization"/>
    <property type="evidence" value="ECO:0007669"/>
    <property type="project" value="UniProtKB-KW"/>
</dbReference>
<comment type="caution">
    <text evidence="8">The sequence shown here is derived from an EMBL/GenBank/DDBJ whole genome shotgun (WGS) entry which is preliminary data.</text>
</comment>
<evidence type="ECO:0000259" key="7">
    <source>
        <dbReference type="Pfam" id="PF13480"/>
    </source>
</evidence>
<comment type="similarity">
    <text evidence="1">Belongs to the FemABX family.</text>
</comment>
<dbReference type="Gene3D" id="3.40.630.30">
    <property type="match status" value="2"/>
</dbReference>
<reference evidence="8 9" key="1">
    <citation type="journal article" date="2016" name="Nat. Commun.">
        <title>Thousands of microbial genomes shed light on interconnected biogeochemical processes in an aquifer system.</title>
        <authorList>
            <person name="Anantharaman K."/>
            <person name="Brown C.T."/>
            <person name="Hug L.A."/>
            <person name="Sharon I."/>
            <person name="Castelle C.J."/>
            <person name="Probst A.J."/>
            <person name="Thomas B.C."/>
            <person name="Singh A."/>
            <person name="Wilkins M.J."/>
            <person name="Karaoz U."/>
            <person name="Brodie E.L."/>
            <person name="Williams K.H."/>
            <person name="Hubbard S.S."/>
            <person name="Banfield J.F."/>
        </authorList>
    </citation>
    <scope>NUCLEOTIDE SEQUENCE [LARGE SCALE GENOMIC DNA]</scope>
</reference>
<gene>
    <name evidence="8" type="ORF">A3J04_04245</name>
</gene>
<dbReference type="InterPro" id="IPR050644">
    <property type="entry name" value="PG_Glycine_Bridge_Synth"/>
</dbReference>
<evidence type="ECO:0000256" key="4">
    <source>
        <dbReference type="ARBA" id="ARBA00022984"/>
    </source>
</evidence>